<feature type="compositionally biased region" description="Basic and acidic residues" evidence="3">
    <location>
        <begin position="90"/>
        <end position="100"/>
    </location>
</feature>
<feature type="compositionally biased region" description="Low complexity" evidence="3">
    <location>
        <begin position="385"/>
        <end position="396"/>
    </location>
</feature>
<organism evidence="6 7">
    <name type="scientific">Pycnococcus provasolii</name>
    <dbReference type="NCBI Taxonomy" id="41880"/>
    <lineage>
        <taxon>Eukaryota</taxon>
        <taxon>Viridiplantae</taxon>
        <taxon>Chlorophyta</taxon>
        <taxon>Pseudoscourfieldiophyceae</taxon>
        <taxon>Pseudoscourfieldiales</taxon>
        <taxon>Pycnococcaceae</taxon>
        <taxon>Pycnococcus</taxon>
    </lineage>
</organism>
<feature type="region of interest" description="Disordered" evidence="3">
    <location>
        <begin position="87"/>
        <end position="129"/>
    </location>
</feature>
<evidence type="ECO:0000313" key="6">
    <source>
        <dbReference type="EMBL" id="GHP04404.1"/>
    </source>
</evidence>
<dbReference type="OrthoDB" id="18302at2759"/>
<dbReference type="Pfam" id="PF02582">
    <property type="entry name" value="DUF155"/>
    <property type="match status" value="1"/>
</dbReference>
<dbReference type="EMBL" id="BNJQ01000007">
    <property type="protein sequence ID" value="GHP04404.1"/>
    <property type="molecule type" value="Genomic_DNA"/>
</dbReference>
<feature type="compositionally biased region" description="Gly residues" evidence="3">
    <location>
        <begin position="13"/>
        <end position="23"/>
    </location>
</feature>
<comment type="similarity">
    <text evidence="1">Belongs to the RMD1/sif2 family.</text>
</comment>
<feature type="region of interest" description="Disordered" evidence="3">
    <location>
        <begin position="382"/>
        <end position="406"/>
    </location>
</feature>
<evidence type="ECO:0000259" key="5">
    <source>
        <dbReference type="Pfam" id="PF02582"/>
    </source>
</evidence>
<evidence type="ECO:0000256" key="4">
    <source>
        <dbReference type="SAM" id="Phobius"/>
    </source>
</evidence>
<evidence type="ECO:0000256" key="2">
    <source>
        <dbReference type="SAM" id="Coils"/>
    </source>
</evidence>
<keyword evidence="2" id="KW-0175">Coiled coil</keyword>
<sequence length="590" mass="63117">MSSLDTPLLSNNAGGGGGGGGGPPSSAGVSLNAGALNAGALNAAVGPIPSPAAAFIPLPARRALTSMGVAGALGGALGGQGLNAASAHHSAADTRRRRDAASAATAAAVARPPKRPVPVGVSPPTTSEQGRENEELVMAEHVMAFCLSAGFSEQLPSLLEQKFGRRVTWNAHREALYMPFASTHQPPTPTNVPARATPQSIGRNNRTLPPRSPSRTNSKESFVAEGLRSIRVDGDNATTPLVVGTPGADADEHEPMMYYTRNVDGTEDPTAAEAAANARQAALEAMNEMNEMNGEEEEEFDAPAFSFARNPDAVGSFVPAAVDERAIIFFEFGVVLFWGVTRDEAANYLQEIVEPCALDPFHARFVETDELVVRYKEDNKDEDAGSTVAGSATAAEGSEEDGDAASEAPVCELKDDVVLLSLNLRGDTATRMAIGYALAQSTRLSVFEEQLWETATRLRMLPVELNLTGHVQMSRRELSKFIGSLYVQRSSLAMLRHSLDKPEYFWSASDVVSRLYTDVAAYLEMDNRLEALNRRMDVVNDTLTMLRDQQNHWHGERLEWIVILLILIEVVVGVIQLLSSFGYLGGKGGG</sequence>
<dbReference type="PANTHER" id="PTHR16255">
    <property type="entry name" value="REQUIRED FOR MEIOTIC NUCLEAR DIVISION PROTEIN 1 HOMOLOG"/>
    <property type="match status" value="1"/>
</dbReference>
<feature type="region of interest" description="Disordered" evidence="3">
    <location>
        <begin position="1"/>
        <end position="25"/>
    </location>
</feature>
<accession>A0A830HBE9</accession>
<dbReference type="InterPro" id="IPR051624">
    <property type="entry name" value="RMD1/Sad1-interacting"/>
</dbReference>
<dbReference type="GO" id="GO:0005739">
    <property type="term" value="C:mitochondrion"/>
    <property type="evidence" value="ECO:0007669"/>
    <property type="project" value="UniProtKB-ARBA"/>
</dbReference>
<feature type="compositionally biased region" description="Polar residues" evidence="3">
    <location>
        <begin position="1"/>
        <end position="12"/>
    </location>
</feature>
<evidence type="ECO:0000313" key="7">
    <source>
        <dbReference type="Proteomes" id="UP000660262"/>
    </source>
</evidence>
<dbReference type="AlphaFoldDB" id="A0A830HBE9"/>
<name>A0A830HBE9_9CHLO</name>
<reference evidence="6" key="1">
    <citation type="submission" date="2020-10" db="EMBL/GenBank/DDBJ databases">
        <title>Unveiling of a novel bifunctional photoreceptor, Dualchrome1, isolated from a cosmopolitan green alga.</title>
        <authorList>
            <person name="Suzuki S."/>
            <person name="Kawachi M."/>
        </authorList>
    </citation>
    <scope>NUCLEOTIDE SEQUENCE</scope>
    <source>
        <strain evidence="6">NIES 2893</strain>
    </source>
</reference>
<evidence type="ECO:0000256" key="1">
    <source>
        <dbReference type="ARBA" id="ARBA00008306"/>
    </source>
</evidence>
<keyword evidence="4" id="KW-0812">Transmembrane</keyword>
<proteinExistence type="inferred from homology"/>
<feature type="coiled-coil region" evidence="2">
    <location>
        <begin position="522"/>
        <end position="549"/>
    </location>
</feature>
<feature type="coiled-coil region" evidence="2">
    <location>
        <begin position="272"/>
        <end position="299"/>
    </location>
</feature>
<dbReference type="PANTHER" id="PTHR16255:SF1">
    <property type="entry name" value="REQUIRED FOR MEIOTIC NUCLEAR DIVISION PROTEIN 1 HOMOLOG"/>
    <property type="match status" value="1"/>
</dbReference>
<feature type="transmembrane region" description="Helical" evidence="4">
    <location>
        <begin position="560"/>
        <end position="584"/>
    </location>
</feature>
<dbReference type="Proteomes" id="UP000660262">
    <property type="component" value="Unassembled WGS sequence"/>
</dbReference>
<keyword evidence="7" id="KW-1185">Reference proteome</keyword>
<evidence type="ECO:0000256" key="3">
    <source>
        <dbReference type="SAM" id="MobiDB-lite"/>
    </source>
</evidence>
<feature type="domain" description="DUF155" evidence="5">
    <location>
        <begin position="327"/>
        <end position="533"/>
    </location>
</feature>
<protein>
    <recommendedName>
        <fullName evidence="5">DUF155 domain-containing protein</fullName>
    </recommendedName>
</protein>
<keyword evidence="4" id="KW-0472">Membrane</keyword>
<feature type="compositionally biased region" description="Polar residues" evidence="3">
    <location>
        <begin position="197"/>
        <end position="220"/>
    </location>
</feature>
<keyword evidence="4" id="KW-1133">Transmembrane helix</keyword>
<dbReference type="InterPro" id="IPR003734">
    <property type="entry name" value="DUF155"/>
</dbReference>
<feature type="compositionally biased region" description="Low complexity" evidence="3">
    <location>
        <begin position="101"/>
        <end position="127"/>
    </location>
</feature>
<comment type="caution">
    <text evidence="6">The sequence shown here is derived from an EMBL/GenBank/DDBJ whole genome shotgun (WGS) entry which is preliminary data.</text>
</comment>
<gene>
    <name evidence="6" type="ORF">PPROV_000315800</name>
</gene>
<feature type="region of interest" description="Disordered" evidence="3">
    <location>
        <begin position="181"/>
        <end position="221"/>
    </location>
</feature>